<dbReference type="GO" id="GO:0016567">
    <property type="term" value="P:protein ubiquitination"/>
    <property type="evidence" value="ECO:0007669"/>
    <property type="project" value="InterPro"/>
</dbReference>
<evidence type="ECO:0000313" key="3">
    <source>
        <dbReference type="Proteomes" id="UP001177140"/>
    </source>
</evidence>
<dbReference type="InterPro" id="IPR045005">
    <property type="entry name" value="BPM1-6"/>
</dbReference>
<dbReference type="CDD" id="cd00121">
    <property type="entry name" value="MATH"/>
    <property type="match status" value="1"/>
</dbReference>
<reference evidence="2" key="1">
    <citation type="submission" date="2022-03" db="EMBL/GenBank/DDBJ databases">
        <title>A functionally conserved STORR gene fusion in Papaver species that diverged 16.8 million years ago.</title>
        <authorList>
            <person name="Catania T."/>
        </authorList>
    </citation>
    <scope>NUCLEOTIDE SEQUENCE</scope>
    <source>
        <strain evidence="2">S-191538</strain>
    </source>
</reference>
<feature type="non-terminal residue" evidence="2">
    <location>
        <position position="125"/>
    </location>
</feature>
<proteinExistence type="predicted"/>
<dbReference type="EMBL" id="JAJJMA010126847">
    <property type="protein sequence ID" value="MCL7032785.1"/>
    <property type="molecule type" value="Genomic_DNA"/>
</dbReference>
<gene>
    <name evidence="2" type="ORF">MKW94_028614</name>
</gene>
<feature type="non-terminal residue" evidence="2">
    <location>
        <position position="1"/>
    </location>
</feature>
<keyword evidence="3" id="KW-1185">Reference proteome</keyword>
<dbReference type="AlphaFoldDB" id="A0AA41SCN5"/>
<dbReference type="PROSITE" id="PS50144">
    <property type="entry name" value="MATH"/>
    <property type="match status" value="1"/>
</dbReference>
<dbReference type="InterPro" id="IPR002083">
    <property type="entry name" value="MATH/TRAF_dom"/>
</dbReference>
<dbReference type="Gene3D" id="2.60.210.10">
    <property type="entry name" value="Apoptosis, Tumor Necrosis Factor Receptor Associated Protein 2, Chain A"/>
    <property type="match status" value="1"/>
</dbReference>
<accession>A0AA41SCN5</accession>
<protein>
    <recommendedName>
        <fullName evidence="1">MATH domain-containing protein</fullName>
    </recommendedName>
</protein>
<evidence type="ECO:0000313" key="2">
    <source>
        <dbReference type="EMBL" id="MCL7032785.1"/>
    </source>
</evidence>
<feature type="domain" description="MATH" evidence="1">
    <location>
        <begin position="30"/>
        <end position="125"/>
    </location>
</feature>
<dbReference type="PANTHER" id="PTHR26379:SF187">
    <property type="entry name" value="OS07G0655300 PROTEIN"/>
    <property type="match status" value="1"/>
</dbReference>
<comment type="caution">
    <text evidence="2">The sequence shown here is derived from an EMBL/GenBank/DDBJ whole genome shotgun (WGS) entry which is preliminary data.</text>
</comment>
<dbReference type="Pfam" id="PF22486">
    <property type="entry name" value="MATH_2"/>
    <property type="match status" value="1"/>
</dbReference>
<dbReference type="PANTHER" id="PTHR26379">
    <property type="entry name" value="BTB/POZ AND MATH DOMAIN-CONTAINING PROTEIN 1"/>
    <property type="match status" value="1"/>
</dbReference>
<name>A0AA41SCN5_PAPNU</name>
<sequence>SVKRPRVPRSDIDTDHKIMSSSKSIYETVEGSHEYKIEGYSLAKGMGVGKSMTSGRFTVGGYEWVIHFYPDGYDQANVEYVSVFASFVSPGEARALFELKLLDQGGNRIHGLHPRSSQTFNTKNG</sequence>
<dbReference type="InterPro" id="IPR008974">
    <property type="entry name" value="TRAF-like"/>
</dbReference>
<organism evidence="2 3">
    <name type="scientific">Papaver nudicaule</name>
    <name type="common">Iceland poppy</name>
    <dbReference type="NCBI Taxonomy" id="74823"/>
    <lineage>
        <taxon>Eukaryota</taxon>
        <taxon>Viridiplantae</taxon>
        <taxon>Streptophyta</taxon>
        <taxon>Embryophyta</taxon>
        <taxon>Tracheophyta</taxon>
        <taxon>Spermatophyta</taxon>
        <taxon>Magnoliopsida</taxon>
        <taxon>Ranunculales</taxon>
        <taxon>Papaveraceae</taxon>
        <taxon>Papaveroideae</taxon>
        <taxon>Papaver</taxon>
    </lineage>
</organism>
<dbReference type="SUPFAM" id="SSF49599">
    <property type="entry name" value="TRAF domain-like"/>
    <property type="match status" value="1"/>
</dbReference>
<evidence type="ECO:0000259" key="1">
    <source>
        <dbReference type="PROSITE" id="PS50144"/>
    </source>
</evidence>
<dbReference type="Proteomes" id="UP001177140">
    <property type="component" value="Unassembled WGS sequence"/>
</dbReference>